<comment type="catalytic activity">
    <reaction evidence="6 7">
        <text>N-acetyl-L-glutamate 5-semialdehyde + phosphate + NADP(+) = N-acetyl-L-glutamyl 5-phosphate + NADPH + H(+)</text>
        <dbReference type="Rhea" id="RHEA:21588"/>
        <dbReference type="ChEBI" id="CHEBI:15378"/>
        <dbReference type="ChEBI" id="CHEBI:29123"/>
        <dbReference type="ChEBI" id="CHEBI:43474"/>
        <dbReference type="ChEBI" id="CHEBI:57783"/>
        <dbReference type="ChEBI" id="CHEBI:57936"/>
        <dbReference type="ChEBI" id="CHEBI:58349"/>
        <dbReference type="EC" id="1.2.1.38"/>
    </reaction>
</comment>
<sequence>MIKASIIGATGYTGQELVKMLSGHPHIEIVGLGSKSYAGENFSKIYPHFRGIDLICENPENDEIIDKADIIFLALPHGLSVPYVKKALEKGKKVVDLGADFRIKDRDIYQSWYKTQGPEEDLLEKAVYGLCEINKEKIAGAQIVANPGCYPTTILLALIPLLQKGAIKKQNIIIDSKSGVSGAGRSLSLNTHLCETNEDLKAYGLPLHRHIPEMEQELSLNAEEEINITFTPHLIPMTRGMLSTIYLELEEGFTGEKVHSLLKEFYKDKHFVRIIGEGESPHTKWVSGSNYCDIGIFSDPRNNRITILSAIDNLIKGASGQAIQNMNIMFGLDEKAGLPLWGMYP</sequence>
<dbReference type="CDD" id="cd23934">
    <property type="entry name" value="AGPR_1_C"/>
    <property type="match status" value="1"/>
</dbReference>
<feature type="active site" evidence="7 8">
    <location>
        <position position="149"/>
    </location>
</feature>
<dbReference type="SUPFAM" id="SSF55347">
    <property type="entry name" value="Glyceraldehyde-3-phosphate dehydrogenase-like, C-terminal domain"/>
    <property type="match status" value="1"/>
</dbReference>
<evidence type="ECO:0000256" key="5">
    <source>
        <dbReference type="ARBA" id="ARBA00023002"/>
    </source>
</evidence>
<dbReference type="GO" id="GO:0006526">
    <property type="term" value="P:L-arginine biosynthetic process"/>
    <property type="evidence" value="ECO:0007669"/>
    <property type="project" value="UniProtKB-UniRule"/>
</dbReference>
<dbReference type="InterPro" id="IPR036291">
    <property type="entry name" value="NAD(P)-bd_dom_sf"/>
</dbReference>
<dbReference type="SMART" id="SM00859">
    <property type="entry name" value="Semialdhyde_dh"/>
    <property type="match status" value="1"/>
</dbReference>
<comment type="pathway">
    <text evidence="1 7">Amino-acid biosynthesis; L-arginine biosynthesis; N(2)-acetyl-L-ornithine from L-glutamate: step 3/4.</text>
</comment>
<dbReference type="EMBL" id="FWWT01000017">
    <property type="protein sequence ID" value="SMB90742.1"/>
    <property type="molecule type" value="Genomic_DNA"/>
</dbReference>
<keyword evidence="2 7" id="KW-0055">Arginine biosynthesis</keyword>
<comment type="subcellular location">
    <subcellularLocation>
        <location evidence="7">Cytoplasm</location>
    </subcellularLocation>
</comment>
<dbReference type="InterPro" id="IPR050085">
    <property type="entry name" value="AGPR"/>
</dbReference>
<reference evidence="10 11" key="1">
    <citation type="submission" date="2017-04" db="EMBL/GenBank/DDBJ databases">
        <authorList>
            <person name="Afonso C.L."/>
            <person name="Miller P.J."/>
            <person name="Scott M.A."/>
            <person name="Spackman E."/>
            <person name="Goraichik I."/>
            <person name="Dimitrov K.M."/>
            <person name="Suarez D.L."/>
            <person name="Swayne D.E."/>
        </authorList>
    </citation>
    <scope>NUCLEOTIDE SEQUENCE [LARGE SCALE GENOMIC DNA]</scope>
    <source>
        <strain evidence="10 11">DSM 11270</strain>
    </source>
</reference>
<keyword evidence="3 7" id="KW-0028">Amino-acid biosynthesis</keyword>
<evidence type="ECO:0000256" key="3">
    <source>
        <dbReference type="ARBA" id="ARBA00022605"/>
    </source>
</evidence>
<dbReference type="GO" id="GO:0003942">
    <property type="term" value="F:N-acetyl-gamma-glutamyl-phosphate reductase activity"/>
    <property type="evidence" value="ECO:0007669"/>
    <property type="project" value="UniProtKB-UniRule"/>
</dbReference>
<evidence type="ECO:0000256" key="2">
    <source>
        <dbReference type="ARBA" id="ARBA00022571"/>
    </source>
</evidence>
<evidence type="ECO:0000256" key="4">
    <source>
        <dbReference type="ARBA" id="ARBA00022857"/>
    </source>
</evidence>
<dbReference type="RefSeq" id="WP_084053140.1">
    <property type="nucleotide sequence ID" value="NZ_FWWT01000017.1"/>
</dbReference>
<evidence type="ECO:0000256" key="6">
    <source>
        <dbReference type="ARBA" id="ARBA00050557"/>
    </source>
</evidence>
<keyword evidence="5 7" id="KW-0560">Oxidoreductase</keyword>
<dbReference type="NCBIfam" id="TIGR01850">
    <property type="entry name" value="argC"/>
    <property type="match status" value="1"/>
</dbReference>
<evidence type="ECO:0000256" key="8">
    <source>
        <dbReference type="PROSITE-ProRule" id="PRU10010"/>
    </source>
</evidence>
<evidence type="ECO:0000256" key="7">
    <source>
        <dbReference type="HAMAP-Rule" id="MF_00150"/>
    </source>
</evidence>
<name>A0A1W1VBK7_DESTI</name>
<gene>
    <name evidence="7" type="primary">argC</name>
    <name evidence="10" type="ORF">SAMN00017405_1355</name>
</gene>
<dbReference type="Proteomes" id="UP000192731">
    <property type="component" value="Unassembled WGS sequence"/>
</dbReference>
<comment type="function">
    <text evidence="7">Catalyzes the NADPH-dependent reduction of N-acetyl-5-glutamyl phosphate to yield N-acetyl-L-glutamate 5-semialdehyde.</text>
</comment>
<protein>
    <recommendedName>
        <fullName evidence="7">N-acetyl-gamma-glutamyl-phosphate reductase</fullName>
        <shortName evidence="7">AGPR</shortName>
        <ecNumber evidence="7">1.2.1.38</ecNumber>
    </recommendedName>
    <alternativeName>
        <fullName evidence="7">N-acetyl-glutamate semialdehyde dehydrogenase</fullName>
        <shortName evidence="7">NAGSA dehydrogenase</shortName>
    </alternativeName>
</protein>
<dbReference type="UniPathway" id="UPA00068">
    <property type="reaction ID" value="UER00108"/>
</dbReference>
<dbReference type="PANTHER" id="PTHR32338:SF10">
    <property type="entry name" value="N-ACETYL-GAMMA-GLUTAMYL-PHOSPHATE REDUCTASE, CHLOROPLASTIC-RELATED"/>
    <property type="match status" value="1"/>
</dbReference>
<dbReference type="GO" id="GO:0005737">
    <property type="term" value="C:cytoplasm"/>
    <property type="evidence" value="ECO:0007669"/>
    <property type="project" value="UniProtKB-SubCell"/>
</dbReference>
<evidence type="ECO:0000259" key="9">
    <source>
        <dbReference type="SMART" id="SM00859"/>
    </source>
</evidence>
<dbReference type="Pfam" id="PF01118">
    <property type="entry name" value="Semialdhyde_dh"/>
    <property type="match status" value="1"/>
</dbReference>
<dbReference type="PROSITE" id="PS01224">
    <property type="entry name" value="ARGC"/>
    <property type="match status" value="1"/>
</dbReference>
<keyword evidence="11" id="KW-1185">Reference proteome</keyword>
<proteinExistence type="inferred from homology"/>
<dbReference type="GO" id="GO:0070401">
    <property type="term" value="F:NADP+ binding"/>
    <property type="evidence" value="ECO:0007669"/>
    <property type="project" value="InterPro"/>
</dbReference>
<dbReference type="CDD" id="cd17895">
    <property type="entry name" value="AGPR_1_N"/>
    <property type="match status" value="1"/>
</dbReference>
<dbReference type="Gene3D" id="3.30.360.10">
    <property type="entry name" value="Dihydrodipicolinate Reductase, domain 2"/>
    <property type="match status" value="1"/>
</dbReference>
<accession>A0A1W1VBK7</accession>
<comment type="similarity">
    <text evidence="7">Belongs to the NAGSA dehydrogenase family. Type 1 subfamily.</text>
</comment>
<dbReference type="InterPro" id="IPR023013">
    <property type="entry name" value="AGPR_AS"/>
</dbReference>
<dbReference type="AlphaFoldDB" id="A0A1W1VBK7"/>
<dbReference type="InterPro" id="IPR000534">
    <property type="entry name" value="Semialdehyde_DH_NAD-bd"/>
</dbReference>
<dbReference type="FunFam" id="3.30.360.10:FF:000014">
    <property type="entry name" value="N-acetyl-gamma-glutamyl-phosphate reductase"/>
    <property type="match status" value="1"/>
</dbReference>
<dbReference type="HAMAP" id="MF_00150">
    <property type="entry name" value="ArgC_type1"/>
    <property type="match status" value="1"/>
</dbReference>
<evidence type="ECO:0000256" key="1">
    <source>
        <dbReference type="ARBA" id="ARBA00004862"/>
    </source>
</evidence>
<dbReference type="OrthoDB" id="9801289at2"/>
<dbReference type="STRING" id="656914.SAMN00017405_1355"/>
<keyword evidence="4 7" id="KW-0521">NADP</keyword>
<dbReference type="InterPro" id="IPR058924">
    <property type="entry name" value="AGPR_dimerisation_dom"/>
</dbReference>
<dbReference type="GO" id="GO:0051287">
    <property type="term" value="F:NAD binding"/>
    <property type="evidence" value="ECO:0007669"/>
    <property type="project" value="InterPro"/>
</dbReference>
<evidence type="ECO:0000313" key="10">
    <source>
        <dbReference type="EMBL" id="SMB90742.1"/>
    </source>
</evidence>
<dbReference type="Pfam" id="PF22698">
    <property type="entry name" value="Semialdhyde_dhC_1"/>
    <property type="match status" value="1"/>
</dbReference>
<organism evidence="10 11">
    <name type="scientific">Desulfonispora thiosulfatigenes DSM 11270</name>
    <dbReference type="NCBI Taxonomy" id="656914"/>
    <lineage>
        <taxon>Bacteria</taxon>
        <taxon>Bacillati</taxon>
        <taxon>Bacillota</taxon>
        <taxon>Clostridia</taxon>
        <taxon>Eubacteriales</taxon>
        <taxon>Peptococcaceae</taxon>
        <taxon>Desulfonispora</taxon>
    </lineage>
</organism>
<feature type="domain" description="Semialdehyde dehydrogenase NAD-binding" evidence="9">
    <location>
        <begin position="3"/>
        <end position="141"/>
    </location>
</feature>
<dbReference type="EC" id="1.2.1.38" evidence="7"/>
<dbReference type="Gene3D" id="3.40.50.720">
    <property type="entry name" value="NAD(P)-binding Rossmann-like Domain"/>
    <property type="match status" value="1"/>
</dbReference>
<keyword evidence="7" id="KW-0963">Cytoplasm</keyword>
<dbReference type="PANTHER" id="PTHR32338">
    <property type="entry name" value="N-ACETYL-GAMMA-GLUTAMYL-PHOSPHATE REDUCTASE, CHLOROPLASTIC-RELATED-RELATED"/>
    <property type="match status" value="1"/>
</dbReference>
<dbReference type="InterPro" id="IPR000706">
    <property type="entry name" value="AGPR_type-1"/>
</dbReference>
<evidence type="ECO:0000313" key="11">
    <source>
        <dbReference type="Proteomes" id="UP000192731"/>
    </source>
</evidence>
<dbReference type="SUPFAM" id="SSF51735">
    <property type="entry name" value="NAD(P)-binding Rossmann-fold domains"/>
    <property type="match status" value="1"/>
</dbReference>